<comment type="caution">
    <text evidence="1">The sequence shown here is derived from an EMBL/GenBank/DDBJ whole genome shotgun (WGS) entry which is preliminary data.</text>
</comment>
<dbReference type="EMBL" id="BMYU01000014">
    <property type="protein sequence ID" value="GGX54440.1"/>
    <property type="molecule type" value="Genomic_DNA"/>
</dbReference>
<accession>A0ABQ2Y3M1</accession>
<gene>
    <name evidence="1" type="ORF">GCM10010946_36310</name>
</gene>
<dbReference type="RefSeq" id="WP_373295342.1">
    <property type="nucleotide sequence ID" value="NZ_BMYU01000014.1"/>
</dbReference>
<name>A0ABQ2Y3M1_9BURK</name>
<dbReference type="Gene3D" id="3.40.190.10">
    <property type="entry name" value="Periplasmic binding protein-like II"/>
    <property type="match status" value="2"/>
</dbReference>
<evidence type="ECO:0000313" key="1">
    <source>
        <dbReference type="EMBL" id="GGX54440.1"/>
    </source>
</evidence>
<evidence type="ECO:0008006" key="3">
    <source>
        <dbReference type="Google" id="ProtNLM"/>
    </source>
</evidence>
<sequence length="160" mass="18337">MPEAISFRPDWSDTIMESNDLVISSQQKPLEWQGPVSASGLRFGGILGHVYTDLMTAFAQGTIIRDDAPDDASNLMKLRKQRIDFLFLQDHAVQYYLHRHPALMADLYISKSKRNSKPHQLKIMLRVRNEADKSAILLIINRMPQDAEWQSILKRYGLGI</sequence>
<organism evidence="1 2">
    <name type="scientific">Undibacterium squillarum</name>
    <dbReference type="NCBI Taxonomy" id="1131567"/>
    <lineage>
        <taxon>Bacteria</taxon>
        <taxon>Pseudomonadati</taxon>
        <taxon>Pseudomonadota</taxon>
        <taxon>Betaproteobacteria</taxon>
        <taxon>Burkholderiales</taxon>
        <taxon>Oxalobacteraceae</taxon>
        <taxon>Undibacterium</taxon>
    </lineage>
</organism>
<protein>
    <recommendedName>
        <fullName evidence="3">Solute-binding protein family 3/N-terminal domain-containing protein</fullName>
    </recommendedName>
</protein>
<keyword evidence="2" id="KW-1185">Reference proteome</keyword>
<proteinExistence type="predicted"/>
<reference evidence="2" key="1">
    <citation type="journal article" date="2019" name="Int. J. Syst. Evol. Microbiol.">
        <title>The Global Catalogue of Microorganisms (GCM) 10K type strain sequencing project: providing services to taxonomists for standard genome sequencing and annotation.</title>
        <authorList>
            <consortium name="The Broad Institute Genomics Platform"/>
            <consortium name="The Broad Institute Genome Sequencing Center for Infectious Disease"/>
            <person name="Wu L."/>
            <person name="Ma J."/>
        </authorList>
    </citation>
    <scope>NUCLEOTIDE SEQUENCE [LARGE SCALE GENOMIC DNA]</scope>
    <source>
        <strain evidence="2">KCTC 23917</strain>
    </source>
</reference>
<dbReference type="Proteomes" id="UP000653343">
    <property type="component" value="Unassembled WGS sequence"/>
</dbReference>
<dbReference type="SUPFAM" id="SSF53850">
    <property type="entry name" value="Periplasmic binding protein-like II"/>
    <property type="match status" value="1"/>
</dbReference>
<evidence type="ECO:0000313" key="2">
    <source>
        <dbReference type="Proteomes" id="UP000653343"/>
    </source>
</evidence>